<keyword evidence="2" id="KW-1185">Reference proteome</keyword>
<comment type="caution">
    <text evidence="1">The sequence shown here is derived from an EMBL/GenBank/DDBJ whole genome shotgun (WGS) entry which is preliminary data.</text>
</comment>
<evidence type="ECO:0000313" key="2">
    <source>
        <dbReference type="Proteomes" id="UP001062846"/>
    </source>
</evidence>
<reference evidence="1" key="1">
    <citation type="submission" date="2022-02" db="EMBL/GenBank/DDBJ databases">
        <title>Plant Genome Project.</title>
        <authorList>
            <person name="Zhang R.-G."/>
        </authorList>
    </citation>
    <scope>NUCLEOTIDE SEQUENCE</scope>
    <source>
        <strain evidence="1">AT1</strain>
    </source>
</reference>
<gene>
    <name evidence="1" type="ORF">RHMOL_Rhmol04G0237100</name>
</gene>
<dbReference type="Proteomes" id="UP001062846">
    <property type="component" value="Chromosome 4"/>
</dbReference>
<evidence type="ECO:0000313" key="1">
    <source>
        <dbReference type="EMBL" id="KAI8560197.1"/>
    </source>
</evidence>
<name>A0ACC0P3G8_RHOML</name>
<dbReference type="EMBL" id="CM046391">
    <property type="protein sequence ID" value="KAI8560197.1"/>
    <property type="molecule type" value="Genomic_DNA"/>
</dbReference>
<accession>A0ACC0P3G8</accession>
<protein>
    <submittedName>
        <fullName evidence="1">Uncharacterized protein</fullName>
    </submittedName>
</protein>
<organism evidence="1 2">
    <name type="scientific">Rhododendron molle</name>
    <name type="common">Chinese azalea</name>
    <name type="synonym">Azalea mollis</name>
    <dbReference type="NCBI Taxonomy" id="49168"/>
    <lineage>
        <taxon>Eukaryota</taxon>
        <taxon>Viridiplantae</taxon>
        <taxon>Streptophyta</taxon>
        <taxon>Embryophyta</taxon>
        <taxon>Tracheophyta</taxon>
        <taxon>Spermatophyta</taxon>
        <taxon>Magnoliopsida</taxon>
        <taxon>eudicotyledons</taxon>
        <taxon>Gunneridae</taxon>
        <taxon>Pentapetalae</taxon>
        <taxon>asterids</taxon>
        <taxon>Ericales</taxon>
        <taxon>Ericaceae</taxon>
        <taxon>Ericoideae</taxon>
        <taxon>Rhodoreae</taxon>
        <taxon>Rhododendron</taxon>
    </lineage>
</organism>
<sequence>MTLVTVGIRIKRSGYTLVTVPKVGLWFGALKLEGERTEYGKGREFSLELGKEKGQNYHVGKEGQGLAKELMTV</sequence>
<proteinExistence type="predicted"/>